<dbReference type="Gene3D" id="1.10.10.600">
    <property type="entry name" value="IscX-like"/>
    <property type="match status" value="1"/>
</dbReference>
<evidence type="ECO:0000313" key="2">
    <source>
        <dbReference type="Proteomes" id="UP000610203"/>
    </source>
</evidence>
<dbReference type="PANTHER" id="PTHR37532">
    <property type="entry name" value="PROTEIN ISCX"/>
    <property type="match status" value="1"/>
</dbReference>
<dbReference type="Proteomes" id="UP000610203">
    <property type="component" value="Unassembled WGS sequence"/>
</dbReference>
<evidence type="ECO:0008006" key="3">
    <source>
        <dbReference type="Google" id="ProtNLM"/>
    </source>
</evidence>
<dbReference type="NCBIfam" id="TIGR03412">
    <property type="entry name" value="iscX_yfhJ"/>
    <property type="match status" value="1"/>
</dbReference>
<sequence>MGAIKAITFFLKIKKEGTIMIPQKLKWTDSLDIAIELYEKFPETDPQYIRFTDLHRWVTELEGFDDDPQKSNEGILEAIQMNWIDEAD</sequence>
<accession>A0ABQ3GT21</accession>
<gene>
    <name evidence="1" type="ORF">GCM10016272_24350</name>
</gene>
<dbReference type="EMBL" id="BMZR01000006">
    <property type="protein sequence ID" value="GHD36800.1"/>
    <property type="molecule type" value="Genomic_DNA"/>
</dbReference>
<dbReference type="Pfam" id="PF04384">
    <property type="entry name" value="Fe-S_assembly"/>
    <property type="match status" value="1"/>
</dbReference>
<keyword evidence="2" id="KW-1185">Reference proteome</keyword>
<dbReference type="PANTHER" id="PTHR37532:SF1">
    <property type="entry name" value="PROTEIN ISCX"/>
    <property type="match status" value="1"/>
</dbReference>
<name>A0ABQ3GT21_9GAMM</name>
<dbReference type="SUPFAM" id="SSF140319">
    <property type="entry name" value="IscX-like"/>
    <property type="match status" value="1"/>
</dbReference>
<dbReference type="InterPro" id="IPR007479">
    <property type="entry name" value="ISC_FeS_clus_asmbl_IscsX"/>
</dbReference>
<dbReference type="InterPro" id="IPR036762">
    <property type="entry name" value="IscX-like_sf"/>
</dbReference>
<evidence type="ECO:0000313" key="1">
    <source>
        <dbReference type="EMBL" id="GHD36800.1"/>
    </source>
</evidence>
<organism evidence="1 2">
    <name type="scientific">Psychrobacter glaciei</name>
    <dbReference type="NCBI Taxonomy" id="619771"/>
    <lineage>
        <taxon>Bacteria</taxon>
        <taxon>Pseudomonadati</taxon>
        <taxon>Pseudomonadota</taxon>
        <taxon>Gammaproteobacteria</taxon>
        <taxon>Moraxellales</taxon>
        <taxon>Moraxellaceae</taxon>
        <taxon>Psychrobacter</taxon>
    </lineage>
</organism>
<comment type="caution">
    <text evidence="1">The sequence shown here is derived from an EMBL/GenBank/DDBJ whole genome shotgun (WGS) entry which is preliminary data.</text>
</comment>
<proteinExistence type="predicted"/>
<protein>
    <recommendedName>
        <fullName evidence="3">Fe-S assembly protein IscX</fullName>
    </recommendedName>
</protein>
<reference evidence="2" key="1">
    <citation type="journal article" date="2019" name="Int. J. Syst. Evol. Microbiol.">
        <title>The Global Catalogue of Microorganisms (GCM) 10K type strain sequencing project: providing services to taxonomists for standard genome sequencing and annotation.</title>
        <authorList>
            <consortium name="The Broad Institute Genomics Platform"/>
            <consortium name="The Broad Institute Genome Sequencing Center for Infectious Disease"/>
            <person name="Wu L."/>
            <person name="Ma J."/>
        </authorList>
    </citation>
    <scope>NUCLEOTIDE SEQUENCE [LARGE SCALE GENOMIC DNA]</scope>
    <source>
        <strain evidence="2">KCTC 42280</strain>
    </source>
</reference>